<proteinExistence type="predicted"/>
<dbReference type="SUPFAM" id="SSF81383">
    <property type="entry name" value="F-box domain"/>
    <property type="match status" value="1"/>
</dbReference>
<dbReference type="Proteomes" id="UP001365542">
    <property type="component" value="Unassembled WGS sequence"/>
</dbReference>
<name>A0AAV9X3F5_9PEZI</name>
<evidence type="ECO:0008006" key="3">
    <source>
        <dbReference type="Google" id="ProtNLM"/>
    </source>
</evidence>
<protein>
    <recommendedName>
        <fullName evidence="3">F-box domain-containing protein</fullName>
    </recommendedName>
</protein>
<sequence length="746" mass="84017">MSDKDLPGPPSASFLGLPLDIHILIADFLSPNDIIKLRTISRASNFLYTSPTICKPFLSRYGVFPEDPETITSEFNKLFITRARITNEKPHKAVIVEGIRNRNSDSVYFTKSHGYRNLSPGEKDERDGVAIYRTLTGDLTFLNISNPEESSVLLVTQNWEFTTVSLSEYTRNAPASTPSNIAKGRFSAWWPSERNKKDAVTMDKFQIHIHDDFDGKVVLLELIWVGIDSYDETNLPFGTEEAWCPIVQGSKSLGMVVSISPDTFGHPLAAFLMPSSKWPYAEFYLNSYYVTGVQYLEQQFAFLKYDRGDMETVCSLQSTRKNVDGQYQWALPAYLPTVTLVDLSKMGLSDYETSLRSPMAHSLDIHIQPDRAGDLVFVATGSGVTAFDVKSISHRGGLTAVKRYLWTQSRDMEIFIPHEEAYDDEDESWRLLWARRGTMDPESGKRVIAPCKPRIWKSFLPGRMYGGGEGENEMFTLVRAYNFVVRQPRGPGGVPTREVPTWQRPEFLVAWEIPLTRQGLENYTVEKLNSRANSGDMGVKKVKGGKGLLPTKIMELQNALIENPATTLSCFEEHPVAFTGMPQMYFAKRDLHKTKPRWLGITKKKLVVEKDEFRAIIGPSVKRRWGIYIGENGVPEVQRRSEARDTIEVSWDIGVQCERPFTKATEKRRSGIMSLVLGGNKPLANSSLDGMEMIPKGAVVQVKVGDSGNYLAYTSFPSSKATSEGYRPRYWSAGTVTLVILRYNNV</sequence>
<accession>A0AAV9X3F5</accession>
<reference evidence="1 2" key="1">
    <citation type="submission" date="2019-10" db="EMBL/GenBank/DDBJ databases">
        <authorList>
            <person name="Palmer J.M."/>
        </authorList>
    </citation>
    <scope>NUCLEOTIDE SEQUENCE [LARGE SCALE GENOMIC DNA]</scope>
    <source>
        <strain evidence="1 2">TWF694</strain>
    </source>
</reference>
<evidence type="ECO:0000313" key="2">
    <source>
        <dbReference type="Proteomes" id="UP001365542"/>
    </source>
</evidence>
<organism evidence="1 2">
    <name type="scientific">Orbilia ellipsospora</name>
    <dbReference type="NCBI Taxonomy" id="2528407"/>
    <lineage>
        <taxon>Eukaryota</taxon>
        <taxon>Fungi</taxon>
        <taxon>Dikarya</taxon>
        <taxon>Ascomycota</taxon>
        <taxon>Pezizomycotina</taxon>
        <taxon>Orbiliomycetes</taxon>
        <taxon>Orbiliales</taxon>
        <taxon>Orbiliaceae</taxon>
        <taxon>Orbilia</taxon>
    </lineage>
</organism>
<evidence type="ECO:0000313" key="1">
    <source>
        <dbReference type="EMBL" id="KAK6532084.1"/>
    </source>
</evidence>
<gene>
    <name evidence="1" type="ORF">TWF694_003246</name>
</gene>
<dbReference type="EMBL" id="JAVHJO010000012">
    <property type="protein sequence ID" value="KAK6532084.1"/>
    <property type="molecule type" value="Genomic_DNA"/>
</dbReference>
<dbReference type="AlphaFoldDB" id="A0AAV9X3F5"/>
<keyword evidence="2" id="KW-1185">Reference proteome</keyword>
<dbReference type="InterPro" id="IPR036047">
    <property type="entry name" value="F-box-like_dom_sf"/>
</dbReference>
<comment type="caution">
    <text evidence="1">The sequence shown here is derived from an EMBL/GenBank/DDBJ whole genome shotgun (WGS) entry which is preliminary data.</text>
</comment>